<evidence type="ECO:0000313" key="1">
    <source>
        <dbReference type="Proteomes" id="UP000887565"/>
    </source>
</evidence>
<dbReference type="Proteomes" id="UP000887565">
    <property type="component" value="Unplaced"/>
</dbReference>
<evidence type="ECO:0000313" key="2">
    <source>
        <dbReference type="WBParaSite" id="nRc.2.0.1.t36424-RA"/>
    </source>
</evidence>
<proteinExistence type="predicted"/>
<organism evidence="1 2">
    <name type="scientific">Romanomermis culicivorax</name>
    <name type="common">Nematode worm</name>
    <dbReference type="NCBI Taxonomy" id="13658"/>
    <lineage>
        <taxon>Eukaryota</taxon>
        <taxon>Metazoa</taxon>
        <taxon>Ecdysozoa</taxon>
        <taxon>Nematoda</taxon>
        <taxon>Enoplea</taxon>
        <taxon>Dorylaimia</taxon>
        <taxon>Mermithida</taxon>
        <taxon>Mermithoidea</taxon>
        <taxon>Mermithidae</taxon>
        <taxon>Romanomermis</taxon>
    </lineage>
</organism>
<reference evidence="2" key="1">
    <citation type="submission" date="2022-11" db="UniProtKB">
        <authorList>
            <consortium name="WormBaseParasite"/>
        </authorList>
    </citation>
    <scope>IDENTIFICATION</scope>
</reference>
<dbReference type="AlphaFoldDB" id="A0A915KEQ9"/>
<keyword evidence="1" id="KW-1185">Reference proteome</keyword>
<sequence length="114" mass="12421">MFTEYAVTMQLKNVKFLEGNWLTFSDWPSLNNDFASPTTIVAIVGLDFSSQPSLLLPTKLLLVEQPPFIFIESTSVKLTLLANSSRGTTNRRNPHADAGGRYGLIGGCGCGIQL</sequence>
<dbReference type="WBParaSite" id="nRc.2.0.1.t36424-RA">
    <property type="protein sequence ID" value="nRc.2.0.1.t36424-RA"/>
    <property type="gene ID" value="nRc.2.0.1.g36424"/>
</dbReference>
<accession>A0A915KEQ9</accession>
<protein>
    <submittedName>
        <fullName evidence="2">Uncharacterized protein</fullName>
    </submittedName>
</protein>
<name>A0A915KEQ9_ROMCU</name>